<dbReference type="NCBIfam" id="TIGR01961">
    <property type="entry name" value="NuoC_fam"/>
    <property type="match status" value="1"/>
</dbReference>
<sequence>MGESQENTVESPEVVAAKAAWQVVREKFGNAVSELDDNPYMPFFEIEQVELWRNIALFMRDDPSLRFNYMACLSGVDYPEEGKLGIVCNLESLGQHGHKIAVKVKCDRNGGTIPSVSKVWKTADWHEREAFDMYGMIFSGHPDLRRILCPEDWEGYPLRKDYQVQETYHGIKVPD</sequence>
<dbReference type="InterPro" id="IPR010218">
    <property type="entry name" value="NADH_DH_suC"/>
</dbReference>
<dbReference type="Gene3D" id="3.30.460.80">
    <property type="entry name" value="NADH:ubiquinone oxidoreductase, 30kDa subunit"/>
    <property type="match status" value="1"/>
</dbReference>
<dbReference type="SUPFAM" id="SSF143243">
    <property type="entry name" value="Nqo5-like"/>
    <property type="match status" value="1"/>
</dbReference>
<comment type="caution">
    <text evidence="7">The sequence shown here is derived from an EMBL/GenBank/DDBJ whole genome shotgun (WGS) entry which is preliminary data.</text>
</comment>
<dbReference type="EC" id="7.1.1.-" evidence="3"/>
<dbReference type="Pfam" id="PF00329">
    <property type="entry name" value="Complex1_30kDa"/>
    <property type="match status" value="1"/>
</dbReference>
<dbReference type="PROSITE" id="PS00542">
    <property type="entry name" value="COMPLEX1_30K"/>
    <property type="match status" value="1"/>
</dbReference>
<protein>
    <recommendedName>
        <fullName evidence="3">NADH-quinone oxidoreductase subunit C</fullName>
        <ecNumber evidence="3">7.1.1.-</ecNumber>
    </recommendedName>
    <alternativeName>
        <fullName evidence="3">NADH dehydrogenase I subunit C</fullName>
    </alternativeName>
    <alternativeName>
        <fullName evidence="3">NDH-1 subunit C</fullName>
    </alternativeName>
</protein>
<comment type="subcellular location">
    <subcellularLocation>
        <location evidence="3">Cell membrane</location>
        <topology evidence="3">Peripheral membrane protein</topology>
        <orientation evidence="3">Cytoplasmic side</orientation>
    </subcellularLocation>
</comment>
<dbReference type="InterPro" id="IPR020396">
    <property type="entry name" value="NADH_UbQ_OxRdtase_CS"/>
</dbReference>
<feature type="domain" description="NADH:ubiquinone oxidoreductase 30kDa subunit" evidence="6">
    <location>
        <begin position="50"/>
        <end position="167"/>
    </location>
</feature>
<comment type="catalytic activity">
    <reaction evidence="3 5">
        <text>a quinone + NADH + 5 H(+)(in) = a quinol + NAD(+) + 4 H(+)(out)</text>
        <dbReference type="Rhea" id="RHEA:57888"/>
        <dbReference type="ChEBI" id="CHEBI:15378"/>
        <dbReference type="ChEBI" id="CHEBI:24646"/>
        <dbReference type="ChEBI" id="CHEBI:57540"/>
        <dbReference type="ChEBI" id="CHEBI:57945"/>
        <dbReference type="ChEBI" id="CHEBI:132124"/>
    </reaction>
</comment>
<dbReference type="Proteomes" id="UP000246278">
    <property type="component" value="Unassembled WGS sequence"/>
</dbReference>
<comment type="subunit">
    <text evidence="3">NDH-1 is composed of 14 different subunits. Subunits NuoB, C, D, E, F, and G constitute the peripheral sector of the complex.</text>
</comment>
<evidence type="ECO:0000313" key="8">
    <source>
        <dbReference type="Proteomes" id="UP000246278"/>
    </source>
</evidence>
<dbReference type="GO" id="GO:0005886">
    <property type="term" value="C:plasma membrane"/>
    <property type="evidence" value="ECO:0007669"/>
    <property type="project" value="UniProtKB-SubCell"/>
</dbReference>
<dbReference type="InterPro" id="IPR037232">
    <property type="entry name" value="NADH_quin_OxRdtase_su_C/D-like"/>
</dbReference>
<name>A0A317T5F8_9CHLB</name>
<dbReference type="GO" id="GO:0008137">
    <property type="term" value="F:NADH dehydrogenase (ubiquinone) activity"/>
    <property type="evidence" value="ECO:0007669"/>
    <property type="project" value="InterPro"/>
</dbReference>
<reference evidence="8" key="1">
    <citation type="submission" date="2017-10" db="EMBL/GenBank/DDBJ databases">
        <authorList>
            <person name="Gaisin V.A."/>
            <person name="Rysina M.S."/>
            <person name="Grouzdev D.S."/>
        </authorList>
    </citation>
    <scope>NUCLEOTIDE SEQUENCE [LARGE SCALE GENOMIC DNA]</scope>
    <source>
        <strain evidence="8">V1</strain>
    </source>
</reference>
<evidence type="ECO:0000313" key="7">
    <source>
        <dbReference type="EMBL" id="PWW81775.1"/>
    </source>
</evidence>
<dbReference type="HAMAP" id="MF_01357">
    <property type="entry name" value="NDH1_NuoC"/>
    <property type="match status" value="1"/>
</dbReference>
<comment type="similarity">
    <text evidence="1 3 4">Belongs to the complex I 30 kDa subunit family.</text>
</comment>
<proteinExistence type="inferred from homology"/>
<keyword evidence="8" id="KW-1185">Reference proteome</keyword>
<dbReference type="GO" id="GO:0048038">
    <property type="term" value="F:quinone binding"/>
    <property type="evidence" value="ECO:0007669"/>
    <property type="project" value="UniProtKB-KW"/>
</dbReference>
<dbReference type="OrthoDB" id="9803286at2"/>
<keyword evidence="3 4" id="KW-1278">Translocase</keyword>
<comment type="function">
    <text evidence="3">NDH-1 shuttles electrons from NADH, via FMN and iron-sulfur (Fe-S) centers, to quinones in the respiratory chain. The immediate electron acceptor for the enzyme in this species is believed to be a menaquinone. Couples the redox reaction to proton translocation (for every two electrons transferred, four hydrogen ions are translocated across the cytoplasmic membrane), and thus conserves the redox energy in a proton gradient.</text>
</comment>
<dbReference type="PANTHER" id="PTHR10884">
    <property type="entry name" value="NADH DEHYDROGENASE UBIQUINONE IRON-SULFUR PROTEIN 3"/>
    <property type="match status" value="1"/>
</dbReference>
<dbReference type="AlphaFoldDB" id="A0A317T5F8"/>
<keyword evidence="2 3" id="KW-0813">Transport</keyword>
<keyword evidence="3 4" id="KW-0520">NAD</keyword>
<keyword evidence="3" id="KW-1003">Cell membrane</keyword>
<evidence type="ECO:0000256" key="1">
    <source>
        <dbReference type="ARBA" id="ARBA00007569"/>
    </source>
</evidence>
<evidence type="ECO:0000256" key="2">
    <source>
        <dbReference type="ARBA" id="ARBA00022448"/>
    </source>
</evidence>
<keyword evidence="3 5" id="KW-0874">Quinone</keyword>
<organism evidence="7 8">
    <name type="scientific">Prosthecochloris marina</name>
    <dbReference type="NCBI Taxonomy" id="2017681"/>
    <lineage>
        <taxon>Bacteria</taxon>
        <taxon>Pseudomonadati</taxon>
        <taxon>Chlorobiota</taxon>
        <taxon>Chlorobiia</taxon>
        <taxon>Chlorobiales</taxon>
        <taxon>Chlorobiaceae</taxon>
        <taxon>Prosthecochloris</taxon>
    </lineage>
</organism>
<dbReference type="RefSeq" id="WP_110023422.1">
    <property type="nucleotide sequence ID" value="NZ_PDNZ01000005.1"/>
</dbReference>
<dbReference type="InterPro" id="IPR001268">
    <property type="entry name" value="NADH_UbQ_OxRdtase_30kDa_su"/>
</dbReference>
<gene>
    <name evidence="3" type="primary">nuoC</name>
    <name evidence="7" type="ORF">CR164_08090</name>
</gene>
<evidence type="ECO:0000256" key="5">
    <source>
        <dbReference type="RuleBase" id="RU003582"/>
    </source>
</evidence>
<accession>A0A317T5F8</accession>
<dbReference type="GO" id="GO:0050136">
    <property type="term" value="F:NADH dehydrogenase (quinone) (non-electrogenic) activity"/>
    <property type="evidence" value="ECO:0007669"/>
    <property type="project" value="UniProtKB-UniRule"/>
</dbReference>
<dbReference type="PANTHER" id="PTHR10884:SF14">
    <property type="entry name" value="NADH DEHYDROGENASE [UBIQUINONE] IRON-SULFUR PROTEIN 3, MITOCHONDRIAL"/>
    <property type="match status" value="1"/>
</dbReference>
<dbReference type="EMBL" id="PDNZ01000005">
    <property type="protein sequence ID" value="PWW81775.1"/>
    <property type="molecule type" value="Genomic_DNA"/>
</dbReference>
<evidence type="ECO:0000256" key="3">
    <source>
        <dbReference type="HAMAP-Rule" id="MF_01357"/>
    </source>
</evidence>
<evidence type="ECO:0000259" key="6">
    <source>
        <dbReference type="Pfam" id="PF00329"/>
    </source>
</evidence>
<evidence type="ECO:0000256" key="4">
    <source>
        <dbReference type="RuleBase" id="RU003456"/>
    </source>
</evidence>
<keyword evidence="3" id="KW-0472">Membrane</keyword>